<reference evidence="3" key="1">
    <citation type="submission" date="2023-05" db="EMBL/GenBank/DDBJ databases">
        <title>Whole genome sequence of Commensalibacter sp.</title>
        <authorList>
            <person name="Charoenyingcharoen P."/>
            <person name="Yukphan P."/>
        </authorList>
    </citation>
    <scope>NUCLEOTIDE SEQUENCE</scope>
    <source>
        <strain evidence="3">TBRC 10068</strain>
    </source>
</reference>
<evidence type="ECO:0000313" key="3">
    <source>
        <dbReference type="EMBL" id="MDI2111773.1"/>
    </source>
</evidence>
<feature type="compositionally biased region" description="Basic and acidic residues" evidence="1">
    <location>
        <begin position="226"/>
        <end position="235"/>
    </location>
</feature>
<protein>
    <recommendedName>
        <fullName evidence="2">Putative cytidine deaminase C-terminal domain-containing protein</fullName>
    </recommendedName>
</protein>
<dbReference type="RefSeq" id="WP_281461462.1">
    <property type="nucleotide sequence ID" value="NZ_JASBAN010000001.1"/>
</dbReference>
<evidence type="ECO:0000313" key="4">
    <source>
        <dbReference type="Proteomes" id="UP001431775"/>
    </source>
</evidence>
<gene>
    <name evidence="3" type="ORF">QJV33_00455</name>
</gene>
<dbReference type="Pfam" id="PF24241">
    <property type="entry name" value="Deam_C"/>
    <property type="match status" value="1"/>
</dbReference>
<feature type="region of interest" description="Disordered" evidence="1">
    <location>
        <begin position="206"/>
        <end position="241"/>
    </location>
</feature>
<evidence type="ECO:0000256" key="1">
    <source>
        <dbReference type="SAM" id="MobiDB-lite"/>
    </source>
</evidence>
<keyword evidence="4" id="KW-1185">Reference proteome</keyword>
<sequence>MVSAQTRLLAMEAGKQLSDDPNTQLLIANALSNAIAGGTGGLTDLAMGGNGMNGTSLGAIMQAYNQANDPDGGKVDKTTSKVVNNLYDWAMRSLEAASYFPVIGDPASLLLALGYATKGDYKNASLNLAAAAMGIFTVGEGKLIVKGGVEAAEEAQKLLTSKENDTYYSVAKETETKDGTNVDVTVKPTVTAELEVNGQKFTDTNQKARPAEQANKDEPTLIADRINSKKEKTGNDKLPNGNMADAHAEIGAIQQAYKAGLTKDADLTINVVGKDVCGFCRGDIAAAAKESGAKLVTVHAIDEKTNLPKTYIWEPGMKTLKVIEK</sequence>
<organism evidence="3 4">
    <name type="scientific">Commensalibacter nepenthis</name>
    <dbReference type="NCBI Taxonomy" id="3043872"/>
    <lineage>
        <taxon>Bacteria</taxon>
        <taxon>Pseudomonadati</taxon>
        <taxon>Pseudomonadota</taxon>
        <taxon>Alphaproteobacteria</taxon>
        <taxon>Acetobacterales</taxon>
        <taxon>Acetobacteraceae</taxon>
    </lineage>
</organism>
<comment type="caution">
    <text evidence="3">The sequence shown here is derived from an EMBL/GenBank/DDBJ whole genome shotgun (WGS) entry which is preliminary data.</text>
</comment>
<proteinExistence type="predicted"/>
<name>A0ABT6Q4D9_9PROT</name>
<dbReference type="EMBL" id="JASBAN010000001">
    <property type="protein sequence ID" value="MDI2111773.1"/>
    <property type="molecule type" value="Genomic_DNA"/>
</dbReference>
<accession>A0ABT6Q4D9</accession>
<dbReference type="InterPro" id="IPR057580">
    <property type="entry name" value="Deam_C"/>
</dbReference>
<evidence type="ECO:0000259" key="2">
    <source>
        <dbReference type="Pfam" id="PF24241"/>
    </source>
</evidence>
<feature type="domain" description="Putative cytidine deaminase C-terminal" evidence="2">
    <location>
        <begin position="185"/>
        <end position="321"/>
    </location>
</feature>
<dbReference type="Proteomes" id="UP001431775">
    <property type="component" value="Unassembled WGS sequence"/>
</dbReference>